<keyword evidence="1" id="KW-0812">Transmembrane</keyword>
<evidence type="ECO:0000256" key="1">
    <source>
        <dbReference type="SAM" id="Phobius"/>
    </source>
</evidence>
<gene>
    <name evidence="2" type="ORF">M3M37_03940</name>
</gene>
<sequence>MVLRSSLVELVVVLILLTEVDVTESFVVIDLASVTFCEVLVAVVNLVVASNWSALLILCGVSLLVEVEYVCCE</sequence>
<dbReference type="EMBL" id="CP097121">
    <property type="protein sequence ID" value="USS90016.1"/>
    <property type="molecule type" value="Genomic_DNA"/>
</dbReference>
<dbReference type="RefSeq" id="WP_252794276.1">
    <property type="nucleotide sequence ID" value="NZ_CP097121.1"/>
</dbReference>
<proteinExistence type="predicted"/>
<evidence type="ECO:0000313" key="2">
    <source>
        <dbReference type="EMBL" id="USS90016.1"/>
    </source>
</evidence>
<dbReference type="Proteomes" id="UP001056164">
    <property type="component" value="Chromosome"/>
</dbReference>
<organism evidence="2 3">
    <name type="scientific">Fructilactobacillus carniphilus</name>
    <dbReference type="NCBI Taxonomy" id="2940297"/>
    <lineage>
        <taxon>Bacteria</taxon>
        <taxon>Bacillati</taxon>
        <taxon>Bacillota</taxon>
        <taxon>Bacilli</taxon>
        <taxon>Lactobacillales</taxon>
        <taxon>Lactobacillaceae</taxon>
        <taxon>Fructilactobacillus</taxon>
    </lineage>
</organism>
<reference evidence="2" key="1">
    <citation type="submission" date="2022-05" db="EMBL/GenBank/DDBJ databases">
        <authorList>
            <person name="Oliphant S.A."/>
            <person name="Watson-Haigh N.S."/>
            <person name="Sumby K.M."/>
            <person name="Gardner J.M."/>
            <person name="Jiranek V."/>
        </authorList>
    </citation>
    <scope>NUCLEOTIDE SEQUENCE</scope>
    <source>
        <strain evidence="2">KI4_A6</strain>
    </source>
</reference>
<keyword evidence="3" id="KW-1185">Reference proteome</keyword>
<keyword evidence="1" id="KW-1133">Transmembrane helix</keyword>
<keyword evidence="1" id="KW-0472">Membrane</keyword>
<accession>A0ABY5BY31</accession>
<protein>
    <submittedName>
        <fullName evidence="2">Uncharacterized protein</fullName>
    </submittedName>
</protein>
<feature type="transmembrane region" description="Helical" evidence="1">
    <location>
        <begin position="41"/>
        <end position="65"/>
    </location>
</feature>
<name>A0ABY5BY31_9LACO</name>
<evidence type="ECO:0000313" key="3">
    <source>
        <dbReference type="Proteomes" id="UP001056164"/>
    </source>
</evidence>